<evidence type="ECO:0000313" key="1">
    <source>
        <dbReference type="EMBL" id="VDO46598.1"/>
    </source>
</evidence>
<gene>
    <name evidence="1" type="ORF">BTMF_LOCUS13709</name>
</gene>
<proteinExistence type="predicted"/>
<dbReference type="Proteomes" id="UP000280834">
    <property type="component" value="Unassembled WGS sequence"/>
</dbReference>
<keyword evidence="2" id="KW-1185">Reference proteome</keyword>
<dbReference type="AlphaFoldDB" id="A0A3P7Z0C4"/>
<dbReference type="EMBL" id="UZAG01020388">
    <property type="protein sequence ID" value="VDO46598.1"/>
    <property type="molecule type" value="Genomic_DNA"/>
</dbReference>
<sequence>MLKKYFEYSKNIFCVSLWNASNPNYKQFEYKVNAMIKINLKNPYLK</sequence>
<evidence type="ECO:0000313" key="2">
    <source>
        <dbReference type="Proteomes" id="UP000280834"/>
    </source>
</evidence>
<accession>A0A3P7Z0C4</accession>
<name>A0A3P7Z0C4_9BILA</name>
<organism evidence="1 2">
    <name type="scientific">Brugia timori</name>
    <dbReference type="NCBI Taxonomy" id="42155"/>
    <lineage>
        <taxon>Eukaryota</taxon>
        <taxon>Metazoa</taxon>
        <taxon>Ecdysozoa</taxon>
        <taxon>Nematoda</taxon>
        <taxon>Chromadorea</taxon>
        <taxon>Rhabditida</taxon>
        <taxon>Spirurina</taxon>
        <taxon>Spiruromorpha</taxon>
        <taxon>Filarioidea</taxon>
        <taxon>Onchocercidae</taxon>
        <taxon>Brugia</taxon>
    </lineage>
</organism>
<protein>
    <submittedName>
        <fullName evidence="1">Uncharacterized protein</fullName>
    </submittedName>
</protein>
<reference evidence="1 2" key="1">
    <citation type="submission" date="2018-11" db="EMBL/GenBank/DDBJ databases">
        <authorList>
            <consortium name="Pathogen Informatics"/>
        </authorList>
    </citation>
    <scope>NUCLEOTIDE SEQUENCE [LARGE SCALE GENOMIC DNA]</scope>
</reference>